<comment type="caution">
    <text evidence="10">The sequence shown here is derived from an EMBL/GenBank/DDBJ whole genome shotgun (WGS) entry which is preliminary data.</text>
</comment>
<dbReference type="GO" id="GO:0016787">
    <property type="term" value="F:hydrolase activity"/>
    <property type="evidence" value="ECO:0007669"/>
    <property type="project" value="InterPro"/>
</dbReference>
<dbReference type="NCBIfam" id="NF005995">
    <property type="entry name" value="PRK08119.1"/>
    <property type="match status" value="1"/>
</dbReference>
<feature type="domain" description="Flagellar motor switch protein FliN-like C-terminal" evidence="8">
    <location>
        <begin position="352"/>
        <end position="422"/>
    </location>
</feature>
<evidence type="ECO:0000259" key="9">
    <source>
        <dbReference type="Pfam" id="PF04509"/>
    </source>
</evidence>
<dbReference type="Gene3D" id="3.40.1550.10">
    <property type="entry name" value="CheC-like"/>
    <property type="match status" value="1"/>
</dbReference>
<evidence type="ECO:0000256" key="4">
    <source>
        <dbReference type="ARBA" id="ARBA00022500"/>
    </source>
</evidence>
<evidence type="ECO:0000259" key="8">
    <source>
        <dbReference type="Pfam" id="PF01052"/>
    </source>
</evidence>
<dbReference type="InterPro" id="IPR001172">
    <property type="entry name" value="FliN_T3SS_HrcQb"/>
</dbReference>
<evidence type="ECO:0000256" key="7">
    <source>
        <dbReference type="SAM" id="MobiDB-lite"/>
    </source>
</evidence>
<dbReference type="RefSeq" id="WP_272999403.1">
    <property type="nucleotide sequence ID" value="NZ_PEBV01000001.1"/>
</dbReference>
<gene>
    <name evidence="10" type="ORF">HSCHL_1897</name>
</gene>
<dbReference type="InterPro" id="IPR051469">
    <property type="entry name" value="FliN/MopA/SpaO"/>
</dbReference>
<feature type="compositionally biased region" description="Gly residues" evidence="7">
    <location>
        <begin position="315"/>
        <end position="325"/>
    </location>
</feature>
<evidence type="ECO:0000313" key="10">
    <source>
        <dbReference type="EMBL" id="PTQ54954.1"/>
    </source>
</evidence>
<feature type="domain" description="CheC-like protein" evidence="9">
    <location>
        <begin position="45"/>
        <end position="80"/>
    </location>
</feature>
<dbReference type="GO" id="GO:0009425">
    <property type="term" value="C:bacterial-type flagellum basal body"/>
    <property type="evidence" value="ECO:0007669"/>
    <property type="project" value="InterPro"/>
</dbReference>
<dbReference type="GO" id="GO:0006935">
    <property type="term" value="P:chemotaxis"/>
    <property type="evidence" value="ECO:0007669"/>
    <property type="project" value="UniProtKB-KW"/>
</dbReference>
<dbReference type="InterPro" id="IPR028976">
    <property type="entry name" value="CheC-like_sf"/>
</dbReference>
<dbReference type="Gene3D" id="2.30.330.10">
    <property type="entry name" value="SpoA-like"/>
    <property type="match status" value="1"/>
</dbReference>
<keyword evidence="5" id="KW-0283">Flagellar rotation</keyword>
<dbReference type="EMBL" id="PEBV01000001">
    <property type="protein sequence ID" value="PTQ54954.1"/>
    <property type="molecule type" value="Genomic_DNA"/>
</dbReference>
<feature type="domain" description="CheC-like protein" evidence="9">
    <location>
        <begin position="141"/>
        <end position="175"/>
    </location>
</feature>
<evidence type="ECO:0000256" key="3">
    <source>
        <dbReference type="ARBA" id="ARBA00022475"/>
    </source>
</evidence>
<feature type="compositionally biased region" description="Low complexity" evidence="7">
    <location>
        <begin position="297"/>
        <end position="314"/>
    </location>
</feature>
<evidence type="ECO:0000313" key="11">
    <source>
        <dbReference type="Proteomes" id="UP000244180"/>
    </source>
</evidence>
<evidence type="ECO:0000256" key="2">
    <source>
        <dbReference type="ARBA" id="ARBA00009226"/>
    </source>
</evidence>
<keyword evidence="6" id="KW-0472">Membrane</keyword>
<keyword evidence="10" id="KW-0966">Cell projection</keyword>
<evidence type="ECO:0000256" key="5">
    <source>
        <dbReference type="ARBA" id="ARBA00022779"/>
    </source>
</evidence>
<dbReference type="NCBIfam" id="TIGR02480">
    <property type="entry name" value="fliN"/>
    <property type="match status" value="1"/>
</dbReference>
<dbReference type="AlphaFoldDB" id="A0A2T5GFJ8"/>
<dbReference type="Pfam" id="PF04509">
    <property type="entry name" value="CheC"/>
    <property type="match status" value="2"/>
</dbReference>
<dbReference type="PANTHER" id="PTHR43484">
    <property type="match status" value="1"/>
</dbReference>
<dbReference type="InterPro" id="IPR012826">
    <property type="entry name" value="FliN"/>
</dbReference>
<feature type="compositionally biased region" description="Low complexity" evidence="7">
    <location>
        <begin position="235"/>
        <end position="254"/>
    </location>
</feature>
<dbReference type="PANTHER" id="PTHR43484:SF1">
    <property type="entry name" value="FLAGELLAR MOTOR SWITCH PROTEIN FLIN"/>
    <property type="match status" value="1"/>
</dbReference>
<dbReference type="InterPro" id="IPR001543">
    <property type="entry name" value="FliN-like_C"/>
</dbReference>
<dbReference type="Pfam" id="PF01052">
    <property type="entry name" value="FliMN_C"/>
    <property type="match status" value="1"/>
</dbReference>
<dbReference type="InterPro" id="IPR007597">
    <property type="entry name" value="CheC"/>
</dbReference>
<dbReference type="GO" id="GO:0071973">
    <property type="term" value="P:bacterial-type flagellum-dependent cell motility"/>
    <property type="evidence" value="ECO:0007669"/>
    <property type="project" value="InterPro"/>
</dbReference>
<reference evidence="10 11" key="1">
    <citation type="submission" date="2017-08" db="EMBL/GenBank/DDBJ databases">
        <title>Burning lignite coal seam in the remote Altai Mountains harbors a hydrogen-driven thermophilic microbial community.</title>
        <authorList>
            <person name="Kadnikov V.V."/>
            <person name="Mardanov A.V."/>
            <person name="Ivasenko D."/>
            <person name="Beletsky A.V."/>
            <person name="Karnachuk O.V."/>
            <person name="Ravin N.V."/>
        </authorList>
    </citation>
    <scope>NUCLEOTIDE SEQUENCE [LARGE SCALE GENOMIC DNA]</scope>
    <source>
        <strain evidence="10">AL33</strain>
    </source>
</reference>
<protein>
    <submittedName>
        <fullName evidence="10">Flagellar motor switch protein FliN</fullName>
    </submittedName>
</protein>
<dbReference type="GO" id="GO:0003774">
    <property type="term" value="F:cytoskeletal motor activity"/>
    <property type="evidence" value="ECO:0007669"/>
    <property type="project" value="InterPro"/>
</dbReference>
<dbReference type="PRINTS" id="PR00956">
    <property type="entry name" value="FLGMOTORFLIN"/>
</dbReference>
<name>A0A2T5GFJ8_HYDSH</name>
<dbReference type="SUPFAM" id="SSF101801">
    <property type="entry name" value="Surface presentation of antigens (SPOA)"/>
    <property type="match status" value="1"/>
</dbReference>
<dbReference type="Proteomes" id="UP000244180">
    <property type="component" value="Unassembled WGS sequence"/>
</dbReference>
<keyword evidence="10" id="KW-0282">Flagellum</keyword>
<feature type="region of interest" description="Disordered" evidence="7">
    <location>
        <begin position="235"/>
        <end position="327"/>
    </location>
</feature>
<dbReference type="InterPro" id="IPR036429">
    <property type="entry name" value="SpoA-like_sf"/>
</dbReference>
<dbReference type="SUPFAM" id="SSF103039">
    <property type="entry name" value="CheC-like"/>
    <property type="match status" value="1"/>
</dbReference>
<evidence type="ECO:0000256" key="6">
    <source>
        <dbReference type="ARBA" id="ARBA00023136"/>
    </source>
</evidence>
<proteinExistence type="inferred from homology"/>
<dbReference type="CDD" id="cd17907">
    <property type="entry name" value="FliY_FliN-Y"/>
    <property type="match status" value="1"/>
</dbReference>
<keyword evidence="4" id="KW-0145">Chemotaxis</keyword>
<keyword evidence="10" id="KW-0969">Cilium</keyword>
<comment type="similarity">
    <text evidence="2">Belongs to the FliN/MopA/SpaO family.</text>
</comment>
<dbReference type="GO" id="GO:0005886">
    <property type="term" value="C:plasma membrane"/>
    <property type="evidence" value="ECO:0007669"/>
    <property type="project" value="UniProtKB-SubCell"/>
</dbReference>
<keyword evidence="3" id="KW-1003">Cell membrane</keyword>
<evidence type="ECO:0000256" key="1">
    <source>
        <dbReference type="ARBA" id="ARBA00004413"/>
    </source>
</evidence>
<comment type="subcellular location">
    <subcellularLocation>
        <location evidence="1">Cell membrane</location>
        <topology evidence="1">Peripheral membrane protein</topology>
        <orientation evidence="1">Cytoplasmic side</orientation>
    </subcellularLocation>
</comment>
<organism evidence="10 11">
    <name type="scientific">Hydrogenibacillus schlegelii</name>
    <name type="common">Bacillus schlegelii</name>
    <dbReference type="NCBI Taxonomy" id="1484"/>
    <lineage>
        <taxon>Bacteria</taxon>
        <taxon>Bacillati</taxon>
        <taxon>Bacillota</taxon>
        <taxon>Bacilli</taxon>
        <taxon>Bacillales</taxon>
        <taxon>Bacillales Family X. Incertae Sedis</taxon>
        <taxon>Hydrogenibacillus</taxon>
    </lineage>
</organism>
<sequence>MADEKNRDLLSQEEIDALLRAVQDDAGTDVPPSAPEVAAELDGLEADVLGEIGNISFGSASTALSQILNQKVEITTPMVSVVETAALYDDLAYPLVAVFVDYTEGLQGTNALLLRARDAAVIASLMMGGDGTGVGDDLGELELSAVQEAMNQMMGSAATAMSEVFGGRVNISPPQARFMERPTDEGLWPLSEERRLVRVAFRLKIGRLVDSSIMQLVPLPFAKALVARLLGGAAEPAGDAPAPDAVAPSSSGAGKPPEAGGSPDVPEAGYGGTERSGVGRAPGGEAARPSARVASVGGEAPRSAGAGRAEAPSGGAAGAPSGGPAGARVQPVVFPDLSASAPVGAGSETLQLLLDVPLEVTVELGRTKRLIKDILSLAPGSIIELDKLAGEPVDIYVNHKRIARGEVVVIDENFGVRVTEIISPWERLGTLES</sequence>
<accession>A0A2T5GFJ8</accession>